<evidence type="ECO:0000313" key="5">
    <source>
        <dbReference type="Proteomes" id="UP000095287"/>
    </source>
</evidence>
<dbReference type="SMART" id="SM00320">
    <property type="entry name" value="WD40"/>
    <property type="match status" value="2"/>
</dbReference>
<dbReference type="InterPro" id="IPR050630">
    <property type="entry name" value="WD_repeat_EMAP"/>
</dbReference>
<evidence type="ECO:0000256" key="2">
    <source>
        <dbReference type="ARBA" id="ARBA00022737"/>
    </source>
</evidence>
<accession>A0A1I7Z477</accession>
<evidence type="ECO:0000256" key="3">
    <source>
        <dbReference type="PROSITE-ProRule" id="PRU00221"/>
    </source>
</evidence>
<dbReference type="PROSITE" id="PS50294">
    <property type="entry name" value="WD_REPEATS_REGION"/>
    <property type="match status" value="1"/>
</dbReference>
<dbReference type="PANTHER" id="PTHR13720">
    <property type="entry name" value="WD-40 REPEAT PROTEIN"/>
    <property type="match status" value="1"/>
</dbReference>
<dbReference type="SUPFAM" id="SSF50978">
    <property type="entry name" value="WD40 repeat-like"/>
    <property type="match status" value="1"/>
</dbReference>
<name>A0A1I7Z477_9BILA</name>
<evidence type="ECO:0000259" key="4">
    <source>
        <dbReference type="Pfam" id="PF21031"/>
    </source>
</evidence>
<protein>
    <submittedName>
        <fullName evidence="6">WD_REPEATS_REGION domain-containing protein</fullName>
    </submittedName>
</protein>
<dbReference type="Proteomes" id="UP000095287">
    <property type="component" value="Unplaced"/>
</dbReference>
<dbReference type="InterPro" id="IPR036322">
    <property type="entry name" value="WD40_repeat_dom_sf"/>
</dbReference>
<sequence length="348" mass="38443">MYELSRTVDLETSTSCTTNNLSTYYCEETSTTYACIAYRNQVNIVKWETKEAKGTKSHGDIYEIKPEGDLKRATIVVQAKLCPVTQRTFPLLVVGCSTHVAIYDPQTKKLLCSVSIRETKQSAKLHFACGLSYVESTVFAGTSSGEILVFNCSGETIVQHKATLTAHSAPITDIATCIFDSLTCSSDATGLVVVWSKSQKVSKQISTKYRNLCVPISHDVFSQSISCLNVLRKQAICGTHFGQVLFYSTQTGELMAEVSAHARPLYSISVAPESAYVLTASEDTFVRVWKLHTRKPEPFQVEWRFSISVPDFPIVGAQFTNGRGSQFAISAYDSNKINVFRIAKKTAQ</sequence>
<feature type="domain" description="WD repeat-containing protein 54 beta-propeller" evidence="4">
    <location>
        <begin position="1"/>
        <end position="340"/>
    </location>
</feature>
<evidence type="ECO:0000313" key="6">
    <source>
        <dbReference type="WBParaSite" id="L893_g22659.t1"/>
    </source>
</evidence>
<dbReference type="AlphaFoldDB" id="A0A1I7Z477"/>
<dbReference type="PROSITE" id="PS50082">
    <property type="entry name" value="WD_REPEATS_2"/>
    <property type="match status" value="1"/>
</dbReference>
<proteinExistence type="predicted"/>
<keyword evidence="5" id="KW-1185">Reference proteome</keyword>
<dbReference type="Pfam" id="PF21031">
    <property type="entry name" value="WDR54"/>
    <property type="match status" value="1"/>
</dbReference>
<dbReference type="InterPro" id="IPR049546">
    <property type="entry name" value="WDR54_beta_prop"/>
</dbReference>
<reference evidence="6" key="1">
    <citation type="submission" date="2016-11" db="UniProtKB">
        <authorList>
            <consortium name="WormBaseParasite"/>
        </authorList>
    </citation>
    <scope>IDENTIFICATION</scope>
</reference>
<dbReference type="WBParaSite" id="L893_g22659.t1">
    <property type="protein sequence ID" value="L893_g22659.t1"/>
    <property type="gene ID" value="L893_g22659"/>
</dbReference>
<dbReference type="PANTHER" id="PTHR13720:SF40">
    <property type="entry name" value="WD REPEAT-CONTAINING PROTEIN 54"/>
    <property type="match status" value="1"/>
</dbReference>
<dbReference type="GO" id="GO:0031514">
    <property type="term" value="C:motile cilium"/>
    <property type="evidence" value="ECO:0007669"/>
    <property type="project" value="TreeGrafter"/>
</dbReference>
<keyword evidence="1 3" id="KW-0853">WD repeat</keyword>
<organism evidence="5 6">
    <name type="scientific">Steinernema glaseri</name>
    <dbReference type="NCBI Taxonomy" id="37863"/>
    <lineage>
        <taxon>Eukaryota</taxon>
        <taxon>Metazoa</taxon>
        <taxon>Ecdysozoa</taxon>
        <taxon>Nematoda</taxon>
        <taxon>Chromadorea</taxon>
        <taxon>Rhabditida</taxon>
        <taxon>Tylenchina</taxon>
        <taxon>Panagrolaimomorpha</taxon>
        <taxon>Strongyloidoidea</taxon>
        <taxon>Steinernematidae</taxon>
        <taxon>Steinernema</taxon>
    </lineage>
</organism>
<evidence type="ECO:0000256" key="1">
    <source>
        <dbReference type="ARBA" id="ARBA00022574"/>
    </source>
</evidence>
<dbReference type="InterPro" id="IPR001680">
    <property type="entry name" value="WD40_rpt"/>
</dbReference>
<dbReference type="InterPro" id="IPR015943">
    <property type="entry name" value="WD40/YVTN_repeat-like_dom_sf"/>
</dbReference>
<dbReference type="Gene3D" id="2.130.10.10">
    <property type="entry name" value="YVTN repeat-like/Quinoprotein amine dehydrogenase"/>
    <property type="match status" value="1"/>
</dbReference>
<feature type="repeat" description="WD" evidence="3">
    <location>
        <begin position="258"/>
        <end position="293"/>
    </location>
</feature>
<keyword evidence="2" id="KW-0677">Repeat</keyword>